<reference evidence="3 4" key="1">
    <citation type="submission" date="2020-07" db="EMBL/GenBank/DDBJ databases">
        <title>MOT database genomes.</title>
        <authorList>
            <person name="Joseph S."/>
            <person name="Aduse-Opoku J."/>
            <person name="Hashim A."/>
            <person name="Wade W."/>
            <person name="Curtis M."/>
        </authorList>
    </citation>
    <scope>NUCLEOTIDE SEQUENCE [LARGE SCALE GENOMIC DNA]</scope>
    <source>
        <strain evidence="3 4">CIP 106318</strain>
    </source>
</reference>
<dbReference type="PANTHER" id="PTHR30135:SF3">
    <property type="entry name" value="GLUCONEOGENESIS FACTOR-RELATED"/>
    <property type="match status" value="1"/>
</dbReference>
<gene>
    <name evidence="3" type="ORF">HZY85_06950</name>
</gene>
<keyword evidence="4" id="KW-1185">Reference proteome</keyword>
<keyword evidence="1 2" id="KW-0963">Cytoplasm</keyword>
<accession>A0ABX2T3T7</accession>
<comment type="subcellular location">
    <subcellularLocation>
        <location evidence="2">Cytoplasm</location>
    </subcellularLocation>
</comment>
<dbReference type="CDD" id="cd07187">
    <property type="entry name" value="YvcK_like"/>
    <property type="match status" value="1"/>
</dbReference>
<dbReference type="Proteomes" id="UP000531840">
    <property type="component" value="Unassembled WGS sequence"/>
</dbReference>
<dbReference type="PANTHER" id="PTHR30135">
    <property type="entry name" value="UNCHARACTERIZED PROTEIN YVCK-RELATED"/>
    <property type="match status" value="1"/>
</dbReference>
<dbReference type="Gene3D" id="3.40.50.10680">
    <property type="entry name" value="CofD-like domains"/>
    <property type="match status" value="1"/>
</dbReference>
<comment type="function">
    <text evidence="2">Required for morphogenesis under gluconeogenic growth conditions.</text>
</comment>
<sequence>MKDKIKVVAIGGGTGLSVLLRGLKKYPLDITALVTVADDGGSSGKIRSDMNIPSPGDIRNVIAALSDVEPYLEKMFQYRFDIGEISGHPVGNLMIAAMADIHGDFSTAVKVMSKILNVKGTVLPTTNDIATLNAVMKTGEIVRGESSITEHGGEIDRVYITPKTVKPTQDVILAIKEADYIIMGPGSLYTSIIPNIVINGISEEIINSSAKKIYVANVMTQHGETDNYSVSDHIKAINKHFGENIFNAVIANSREIDAEILEHYKNSMQDIVKLDIENLEALGLEVFADENVITIEKGKFVRHNTDKVSELIYDYILDNQSTLIYNYK</sequence>
<dbReference type="InterPro" id="IPR002882">
    <property type="entry name" value="CofD"/>
</dbReference>
<protein>
    <recommendedName>
        <fullName evidence="2">Gluconeogenesis factor</fullName>
    </recommendedName>
</protein>
<name>A0ABX2T3T7_9BACL</name>
<proteinExistence type="inferred from homology"/>
<evidence type="ECO:0000256" key="1">
    <source>
        <dbReference type="ARBA" id="ARBA00022490"/>
    </source>
</evidence>
<evidence type="ECO:0000313" key="4">
    <source>
        <dbReference type="Proteomes" id="UP000531840"/>
    </source>
</evidence>
<evidence type="ECO:0000256" key="2">
    <source>
        <dbReference type="HAMAP-Rule" id="MF_00973"/>
    </source>
</evidence>
<dbReference type="SUPFAM" id="SSF142338">
    <property type="entry name" value="CofD-like"/>
    <property type="match status" value="1"/>
</dbReference>
<dbReference type="InterPro" id="IPR038136">
    <property type="entry name" value="CofD-like_dom_sf"/>
</dbReference>
<evidence type="ECO:0000313" key="3">
    <source>
        <dbReference type="EMBL" id="NYS47905.1"/>
    </source>
</evidence>
<dbReference type="NCBIfam" id="TIGR01826">
    <property type="entry name" value="CofD_related"/>
    <property type="match status" value="1"/>
</dbReference>
<comment type="similarity">
    <text evidence="2">Belongs to the gluconeogenesis factor family.</text>
</comment>
<comment type="caution">
    <text evidence="3">The sequence shown here is derived from an EMBL/GenBank/DDBJ whole genome shotgun (WGS) entry which is preliminary data.</text>
</comment>
<organism evidence="3 4">
    <name type="scientific">Gemelliphila palaticanis</name>
    <dbReference type="NCBI Taxonomy" id="81950"/>
    <lineage>
        <taxon>Bacteria</taxon>
        <taxon>Bacillati</taxon>
        <taxon>Bacillota</taxon>
        <taxon>Bacilli</taxon>
        <taxon>Bacillales</taxon>
        <taxon>Gemellaceae</taxon>
        <taxon>Gemelliphila</taxon>
    </lineage>
</organism>
<dbReference type="HAMAP" id="MF_00973">
    <property type="entry name" value="Gluconeogen_factor"/>
    <property type="match status" value="1"/>
</dbReference>
<dbReference type="EMBL" id="JACBYF010000017">
    <property type="protein sequence ID" value="NYS47905.1"/>
    <property type="molecule type" value="Genomic_DNA"/>
</dbReference>
<dbReference type="RefSeq" id="WP_179941689.1">
    <property type="nucleotide sequence ID" value="NZ_JACBYF010000017.1"/>
</dbReference>
<dbReference type="InterPro" id="IPR010119">
    <property type="entry name" value="Gluconeogen_factor"/>
</dbReference>
<dbReference type="Pfam" id="PF01933">
    <property type="entry name" value="CofD"/>
    <property type="match status" value="1"/>
</dbReference>